<dbReference type="Proteomes" id="UP000248616">
    <property type="component" value="Unassembled WGS sequence"/>
</dbReference>
<proteinExistence type="predicted"/>
<evidence type="ECO:0008006" key="3">
    <source>
        <dbReference type="Google" id="ProtNLM"/>
    </source>
</evidence>
<organism evidence="1 2">
    <name type="scientific">Mesorhizobium kowhaii</name>
    <dbReference type="NCBI Taxonomy" id="1300272"/>
    <lineage>
        <taxon>Bacteria</taxon>
        <taxon>Pseudomonadati</taxon>
        <taxon>Pseudomonadota</taxon>
        <taxon>Alphaproteobacteria</taxon>
        <taxon>Hyphomicrobiales</taxon>
        <taxon>Phyllobacteriaceae</taxon>
        <taxon>Mesorhizobium</taxon>
    </lineage>
</organism>
<dbReference type="AlphaFoldDB" id="A0A2W7DYD8"/>
<accession>A0A2W7DYD8</accession>
<evidence type="ECO:0000313" key="2">
    <source>
        <dbReference type="Proteomes" id="UP000248616"/>
    </source>
</evidence>
<comment type="caution">
    <text evidence="1">The sequence shown here is derived from an EMBL/GenBank/DDBJ whole genome shotgun (WGS) entry which is preliminary data.</text>
</comment>
<evidence type="ECO:0000313" key="1">
    <source>
        <dbReference type="EMBL" id="PZV36166.1"/>
    </source>
</evidence>
<dbReference type="OrthoDB" id="8240627at2"/>
<reference evidence="2" key="1">
    <citation type="submission" date="2017-03" db="EMBL/GenBank/DDBJ databases">
        <authorList>
            <person name="Safronova V.I."/>
            <person name="Sazanova A.L."/>
            <person name="Chirak E.R."/>
        </authorList>
    </citation>
    <scope>NUCLEOTIDE SEQUENCE [LARGE SCALE GENOMIC DNA]</scope>
    <source>
        <strain evidence="2">Ach-343</strain>
    </source>
</reference>
<gene>
    <name evidence="1" type="ORF">B5V02_23455</name>
</gene>
<sequence>MTTFLRFKDLKARGIVTNWPTLLDWIKDEGFPPGRYFGPNTRVWSDEEIDCWTASRPLARSESEAA</sequence>
<keyword evidence="2" id="KW-1185">Reference proteome</keyword>
<dbReference type="RefSeq" id="WP_111546495.1">
    <property type="nucleotide sequence ID" value="NZ_MZXV01000051.1"/>
</dbReference>
<name>A0A2W7DYD8_9HYPH</name>
<dbReference type="EMBL" id="MZXV01000051">
    <property type="protein sequence ID" value="PZV36166.1"/>
    <property type="molecule type" value="Genomic_DNA"/>
</dbReference>
<protein>
    <recommendedName>
        <fullName evidence="3">AlpA family phage regulatory protein</fullName>
    </recommendedName>
</protein>